<dbReference type="Gene3D" id="3.40.50.300">
    <property type="entry name" value="P-loop containing nucleotide triphosphate hydrolases"/>
    <property type="match status" value="1"/>
</dbReference>
<evidence type="ECO:0000313" key="5">
    <source>
        <dbReference type="EMBL" id="MFD1003534.1"/>
    </source>
</evidence>
<keyword evidence="6" id="KW-1185">Reference proteome</keyword>
<keyword evidence="1" id="KW-0813">Transport</keyword>
<dbReference type="PANTHER" id="PTHR42939:SF1">
    <property type="entry name" value="ABC TRANSPORTER ATP-BINDING PROTEIN ALBC-RELATED"/>
    <property type="match status" value="1"/>
</dbReference>
<dbReference type="InterPro" id="IPR027417">
    <property type="entry name" value="P-loop_NTPase"/>
</dbReference>
<proteinExistence type="predicted"/>
<keyword evidence="2" id="KW-0547">Nucleotide-binding</keyword>
<protein>
    <submittedName>
        <fullName evidence="5">ATP-binding cassette domain-containing protein</fullName>
    </submittedName>
</protein>
<feature type="domain" description="ABC transporter" evidence="4">
    <location>
        <begin position="28"/>
        <end position="155"/>
    </location>
</feature>
<evidence type="ECO:0000259" key="4">
    <source>
        <dbReference type="Pfam" id="PF00005"/>
    </source>
</evidence>
<dbReference type="SUPFAM" id="SSF52540">
    <property type="entry name" value="P-loop containing nucleoside triphosphate hydrolases"/>
    <property type="match status" value="1"/>
</dbReference>
<dbReference type="PANTHER" id="PTHR42939">
    <property type="entry name" value="ABC TRANSPORTER ATP-BINDING PROTEIN ALBC-RELATED"/>
    <property type="match status" value="1"/>
</dbReference>
<gene>
    <name evidence="5" type="ORF">ACFQ21_29685</name>
</gene>
<evidence type="ECO:0000313" key="6">
    <source>
        <dbReference type="Proteomes" id="UP001597112"/>
    </source>
</evidence>
<evidence type="ECO:0000256" key="3">
    <source>
        <dbReference type="ARBA" id="ARBA00022840"/>
    </source>
</evidence>
<evidence type="ECO:0000256" key="2">
    <source>
        <dbReference type="ARBA" id="ARBA00022741"/>
    </source>
</evidence>
<dbReference type="InterPro" id="IPR003439">
    <property type="entry name" value="ABC_transporter-like_ATP-bd"/>
</dbReference>
<name>A0ABW3KBA7_9BACT</name>
<dbReference type="InterPro" id="IPR051782">
    <property type="entry name" value="ABC_Transporter_VariousFunc"/>
</dbReference>
<comment type="caution">
    <text evidence="5">The sequence shown here is derived from an EMBL/GenBank/DDBJ whole genome shotgun (WGS) entry which is preliminary data.</text>
</comment>
<dbReference type="EMBL" id="JBHTKA010000016">
    <property type="protein sequence ID" value="MFD1003534.1"/>
    <property type="molecule type" value="Genomic_DNA"/>
</dbReference>
<keyword evidence="3 5" id="KW-0067">ATP-binding</keyword>
<dbReference type="Pfam" id="PF00005">
    <property type="entry name" value="ABC_tran"/>
    <property type="match status" value="1"/>
</dbReference>
<reference evidence="6" key="1">
    <citation type="journal article" date="2019" name="Int. J. Syst. Evol. Microbiol.">
        <title>The Global Catalogue of Microorganisms (GCM) 10K type strain sequencing project: providing services to taxonomists for standard genome sequencing and annotation.</title>
        <authorList>
            <consortium name="The Broad Institute Genomics Platform"/>
            <consortium name="The Broad Institute Genome Sequencing Center for Infectious Disease"/>
            <person name="Wu L."/>
            <person name="Ma J."/>
        </authorList>
    </citation>
    <scope>NUCLEOTIDE SEQUENCE [LARGE SCALE GENOMIC DNA]</scope>
    <source>
        <strain evidence="6">CCUG 58938</strain>
    </source>
</reference>
<evidence type="ECO:0000256" key="1">
    <source>
        <dbReference type="ARBA" id="ARBA00022448"/>
    </source>
</evidence>
<dbReference type="GO" id="GO:0005524">
    <property type="term" value="F:ATP binding"/>
    <property type="evidence" value="ECO:0007669"/>
    <property type="project" value="UniProtKB-KW"/>
</dbReference>
<dbReference type="RefSeq" id="WP_377586336.1">
    <property type="nucleotide sequence ID" value="NZ_JBHTKA010000016.1"/>
</dbReference>
<sequence length="212" mass="23389">MLVIEKFSKSYGDQVILEFSEVSFTQGVYWIKGKNGSGKTTFFKALAGLHPCRGSVRFEGGPSLHQQPVAYRKKVNYSEAEPQYPGFLTPKDLFNFIGKAKGASAAQQQFLVDSFGIAAYYEKPCETHSSGMLKKVSLALAFLGAPELIILDEPLITLDEAARNILLHLIEDRITREGVTFLLSSHQVLESEQLPVKGTYTVANQTLVPDEA</sequence>
<organism evidence="5 6">
    <name type="scientific">Ohtaekwangia kribbensis</name>
    <dbReference type="NCBI Taxonomy" id="688913"/>
    <lineage>
        <taxon>Bacteria</taxon>
        <taxon>Pseudomonadati</taxon>
        <taxon>Bacteroidota</taxon>
        <taxon>Cytophagia</taxon>
        <taxon>Cytophagales</taxon>
        <taxon>Fulvivirgaceae</taxon>
        <taxon>Ohtaekwangia</taxon>
    </lineage>
</organism>
<accession>A0ABW3KBA7</accession>
<dbReference type="Proteomes" id="UP001597112">
    <property type="component" value="Unassembled WGS sequence"/>
</dbReference>